<proteinExistence type="predicted"/>
<keyword evidence="1" id="KW-1133">Transmembrane helix</keyword>
<protein>
    <recommendedName>
        <fullName evidence="2">DUF2726 domain-containing protein</fullName>
    </recommendedName>
</protein>
<dbReference type="EMBL" id="FZLN01000001">
    <property type="protein sequence ID" value="SNQ28174.1"/>
    <property type="molecule type" value="Genomic_DNA"/>
</dbReference>
<dbReference type="Proteomes" id="UP000243463">
    <property type="component" value="Unassembled WGS sequence"/>
</dbReference>
<sequence>MMFMIYLIVVLMVIIIILYPTQYFKKFTKNYPYLQAQFAIQVTQPISTHQQTMFLRLKQALPEHHVFAQMRFNTFLTAKSYTVRLRLQQKVADFVIVDQNFDVIAVIDMKDGTAKNRSQQHYEYDIVFEDIGITMIRYSDVPTIEQIQSDVFKLKTIHL</sequence>
<dbReference type="AlphaFoldDB" id="A0A217ECM7"/>
<dbReference type="OrthoDB" id="6710473at2"/>
<keyword evidence="1" id="KW-0472">Membrane</keyword>
<reference evidence="4" key="1">
    <citation type="submission" date="2017-06" db="EMBL/GenBank/DDBJ databases">
        <authorList>
            <person name="Varghese N."/>
            <person name="Submissions S."/>
        </authorList>
    </citation>
    <scope>NUCLEOTIDE SEQUENCE [LARGE SCALE GENOMIC DNA]</scope>
    <source>
        <strain evidence="4">ANC 5114</strain>
    </source>
</reference>
<dbReference type="InterPro" id="IPR024402">
    <property type="entry name" value="DUF2726"/>
</dbReference>
<feature type="domain" description="DUF2726" evidence="2">
    <location>
        <begin position="50"/>
        <end position="153"/>
    </location>
</feature>
<gene>
    <name evidence="3" type="ORF">SAMN05444584_0083</name>
</gene>
<keyword evidence="4" id="KW-1185">Reference proteome</keyword>
<evidence type="ECO:0000313" key="4">
    <source>
        <dbReference type="Proteomes" id="UP000243463"/>
    </source>
</evidence>
<evidence type="ECO:0000259" key="2">
    <source>
        <dbReference type="Pfam" id="PF10881"/>
    </source>
</evidence>
<keyword evidence="1" id="KW-0812">Transmembrane</keyword>
<feature type="transmembrane region" description="Helical" evidence="1">
    <location>
        <begin position="6"/>
        <end position="24"/>
    </location>
</feature>
<evidence type="ECO:0000256" key="1">
    <source>
        <dbReference type="SAM" id="Phobius"/>
    </source>
</evidence>
<accession>A0A217ECM7</accession>
<evidence type="ECO:0000313" key="3">
    <source>
        <dbReference type="EMBL" id="SNQ28174.1"/>
    </source>
</evidence>
<dbReference type="Pfam" id="PF10881">
    <property type="entry name" value="DUF2726"/>
    <property type="match status" value="1"/>
</dbReference>
<organism evidence="3 4">
    <name type="scientific">Acinetobacter apis</name>
    <dbReference type="NCBI Taxonomy" id="1229165"/>
    <lineage>
        <taxon>Bacteria</taxon>
        <taxon>Pseudomonadati</taxon>
        <taxon>Pseudomonadota</taxon>
        <taxon>Gammaproteobacteria</taxon>
        <taxon>Moraxellales</taxon>
        <taxon>Moraxellaceae</taxon>
        <taxon>Acinetobacter</taxon>
    </lineage>
</organism>
<name>A0A217ECM7_9GAMM</name>